<dbReference type="Gene3D" id="1.10.1220.10">
    <property type="entry name" value="Met repressor-like"/>
    <property type="match status" value="1"/>
</dbReference>
<comment type="caution">
    <text evidence="2">The sequence shown here is derived from an EMBL/GenBank/DDBJ whole genome shotgun (WGS) entry which is preliminary data.</text>
</comment>
<dbReference type="InterPro" id="IPR053853">
    <property type="entry name" value="FitA-like_RHH"/>
</dbReference>
<organism evidence="2 3">
    <name type="scientific">Mesobacterium hydrothermale</name>
    <dbReference type="NCBI Taxonomy" id="3111907"/>
    <lineage>
        <taxon>Bacteria</taxon>
        <taxon>Pseudomonadati</taxon>
        <taxon>Pseudomonadota</taxon>
        <taxon>Alphaproteobacteria</taxon>
        <taxon>Rhodobacterales</taxon>
        <taxon>Roseobacteraceae</taxon>
        <taxon>Mesobacterium</taxon>
    </lineage>
</organism>
<name>A0ABU6HLJ6_9RHOB</name>
<dbReference type="Pfam" id="PF22513">
    <property type="entry name" value="FitA-like_RHH"/>
    <property type="match status" value="1"/>
</dbReference>
<dbReference type="InterPro" id="IPR013321">
    <property type="entry name" value="Arc_rbn_hlx_hlx"/>
</dbReference>
<protein>
    <submittedName>
        <fullName evidence="2">Plasmid stabilization protein</fullName>
    </submittedName>
</protein>
<keyword evidence="3" id="KW-1185">Reference proteome</keyword>
<dbReference type="EMBL" id="JAYLLH010000028">
    <property type="protein sequence ID" value="MEC3862764.1"/>
    <property type="molecule type" value="Genomic_DNA"/>
</dbReference>
<accession>A0ABU6HLJ6</accession>
<dbReference type="RefSeq" id="WP_326298791.1">
    <property type="nucleotide sequence ID" value="NZ_JAYLLH010000028.1"/>
</dbReference>
<sequence length="80" mass="9020">MASITIRNLDDRLKRRLRIRAAEHGRSMEEEAREILRQAIGKPAGPANLGEAIHRRFAALGGVDLDLPPREPMPEPPRFD</sequence>
<gene>
    <name evidence="2" type="ORF">VK792_15840</name>
</gene>
<reference evidence="2 3" key="1">
    <citation type="submission" date="2024-01" db="EMBL/GenBank/DDBJ databases">
        <title>Mesobacterium rodlantinim sp. nov., isolated from shallow sea hydrothermal systems off Kueishantao Island.</title>
        <authorList>
            <person name="Su Z."/>
            <person name="Tang K."/>
        </authorList>
    </citation>
    <scope>NUCLEOTIDE SEQUENCE [LARGE SCALE GENOMIC DNA]</scope>
    <source>
        <strain evidence="2 3">TK19101</strain>
    </source>
</reference>
<feature type="domain" description="Antitoxin FitA-like ribbon-helix-helix" evidence="1">
    <location>
        <begin position="2"/>
        <end position="39"/>
    </location>
</feature>
<dbReference type="Proteomes" id="UP001348149">
    <property type="component" value="Unassembled WGS sequence"/>
</dbReference>
<evidence type="ECO:0000313" key="3">
    <source>
        <dbReference type="Proteomes" id="UP001348149"/>
    </source>
</evidence>
<dbReference type="SUPFAM" id="SSF47598">
    <property type="entry name" value="Ribbon-helix-helix"/>
    <property type="match status" value="1"/>
</dbReference>
<evidence type="ECO:0000313" key="2">
    <source>
        <dbReference type="EMBL" id="MEC3862764.1"/>
    </source>
</evidence>
<dbReference type="InterPro" id="IPR010985">
    <property type="entry name" value="Ribbon_hlx_hlx"/>
</dbReference>
<proteinExistence type="predicted"/>
<evidence type="ECO:0000259" key="1">
    <source>
        <dbReference type="Pfam" id="PF22513"/>
    </source>
</evidence>